<dbReference type="InterPro" id="IPR002509">
    <property type="entry name" value="NODB_dom"/>
</dbReference>
<dbReference type="GO" id="GO:0005975">
    <property type="term" value="P:carbohydrate metabolic process"/>
    <property type="evidence" value="ECO:0007669"/>
    <property type="project" value="InterPro"/>
</dbReference>
<comment type="caution">
    <text evidence="5">The sequence shown here is derived from an EMBL/GenBank/DDBJ whole genome shotgun (WGS) entry which is preliminary data.</text>
</comment>
<proteinExistence type="predicted"/>
<sequence>MPFSMLKRKPMRRADFLKLLSLAGVSYSSPAFSQGQVPIQPGECEVNPAFINSGPGFGNRVALTFDDGPSPGVTDRVLTELSKRSLRATFFLIGAKVDASPQLARRIVDEGHDVANHTYTHPRLSGMSDSAVEQQLIRTQDAIARATGVTPVWFRPPYGAFRREQGSIASKLGLGVAYWSVDPKDWSQPGSSTITKRVLSASQPGSIILLHDLHSQTADAVPAIFDGLIERTFTAAPFHSFVGNPYT</sequence>
<dbReference type="EMBL" id="LIBO01000139">
    <property type="protein sequence ID" value="KRO62079.1"/>
    <property type="molecule type" value="Genomic_DNA"/>
</dbReference>
<dbReference type="SUPFAM" id="SSF88713">
    <property type="entry name" value="Glycoside hydrolase/deacetylase"/>
    <property type="match status" value="1"/>
</dbReference>
<feature type="signal peptide" evidence="3">
    <location>
        <begin position="1"/>
        <end position="33"/>
    </location>
</feature>
<dbReference type="PANTHER" id="PTHR10587:SF133">
    <property type="entry name" value="CHITIN DEACETYLASE 1-RELATED"/>
    <property type="match status" value="1"/>
</dbReference>
<keyword evidence="3" id="KW-0732">Signal</keyword>
<name>A0A0R2RHE7_9BACT</name>
<dbReference type="AlphaFoldDB" id="A0A0R2RHE7"/>
<feature type="domain" description="NodB homology" evidence="4">
    <location>
        <begin position="59"/>
        <end position="236"/>
    </location>
</feature>
<reference evidence="5 6" key="1">
    <citation type="submission" date="2015-10" db="EMBL/GenBank/DDBJ databases">
        <title>Metagenome-Assembled Genomes uncover a global brackish microbiome.</title>
        <authorList>
            <person name="Hugerth L.W."/>
            <person name="Larsson J."/>
            <person name="Alneberg J."/>
            <person name="Lindh M.V."/>
            <person name="Legrand C."/>
            <person name="Pinhassi J."/>
            <person name="Andersson A.F."/>
        </authorList>
    </citation>
    <scope>NUCLEOTIDE SEQUENCE [LARGE SCALE GENOMIC DNA]</scope>
    <source>
        <strain evidence="5">BACL18 MAG-120507-bin52</strain>
    </source>
</reference>
<evidence type="ECO:0000256" key="2">
    <source>
        <dbReference type="ARBA" id="ARBA00022801"/>
    </source>
</evidence>
<dbReference type="GO" id="GO:0016810">
    <property type="term" value="F:hydrolase activity, acting on carbon-nitrogen (but not peptide) bonds"/>
    <property type="evidence" value="ECO:0007669"/>
    <property type="project" value="InterPro"/>
</dbReference>
<dbReference type="Pfam" id="PF01522">
    <property type="entry name" value="Polysacc_deac_1"/>
    <property type="match status" value="1"/>
</dbReference>
<evidence type="ECO:0000256" key="3">
    <source>
        <dbReference type="SAM" id="SignalP"/>
    </source>
</evidence>
<keyword evidence="1" id="KW-0479">Metal-binding</keyword>
<dbReference type="Gene3D" id="3.20.20.370">
    <property type="entry name" value="Glycoside hydrolase/deacetylase"/>
    <property type="match status" value="1"/>
</dbReference>
<feature type="chain" id="PRO_5006422787" description="NodB homology domain-containing protein" evidence="3">
    <location>
        <begin position="34"/>
        <end position="247"/>
    </location>
</feature>
<evidence type="ECO:0000256" key="1">
    <source>
        <dbReference type="ARBA" id="ARBA00022723"/>
    </source>
</evidence>
<dbReference type="Proteomes" id="UP000051269">
    <property type="component" value="Unassembled WGS sequence"/>
</dbReference>
<evidence type="ECO:0000313" key="5">
    <source>
        <dbReference type="EMBL" id="KRO62079.1"/>
    </source>
</evidence>
<dbReference type="PROSITE" id="PS51677">
    <property type="entry name" value="NODB"/>
    <property type="match status" value="1"/>
</dbReference>
<dbReference type="InterPro" id="IPR050248">
    <property type="entry name" value="Polysacc_deacetylase_ArnD"/>
</dbReference>
<evidence type="ECO:0000313" key="6">
    <source>
        <dbReference type="Proteomes" id="UP000051269"/>
    </source>
</evidence>
<accession>A0A0R2RHE7</accession>
<dbReference type="InterPro" id="IPR011330">
    <property type="entry name" value="Glyco_hydro/deAcase_b/a-brl"/>
</dbReference>
<dbReference type="GO" id="GO:0016020">
    <property type="term" value="C:membrane"/>
    <property type="evidence" value="ECO:0007669"/>
    <property type="project" value="TreeGrafter"/>
</dbReference>
<evidence type="ECO:0000259" key="4">
    <source>
        <dbReference type="PROSITE" id="PS51677"/>
    </source>
</evidence>
<dbReference type="CDD" id="cd10917">
    <property type="entry name" value="CE4_NodB_like_6s_7s"/>
    <property type="match status" value="1"/>
</dbReference>
<protein>
    <recommendedName>
        <fullName evidence="4">NodB homology domain-containing protein</fullName>
    </recommendedName>
</protein>
<keyword evidence="2" id="KW-0378">Hydrolase</keyword>
<gene>
    <name evidence="5" type="ORF">ABR82_00895</name>
</gene>
<dbReference type="GO" id="GO:0046872">
    <property type="term" value="F:metal ion binding"/>
    <property type="evidence" value="ECO:0007669"/>
    <property type="project" value="UniProtKB-KW"/>
</dbReference>
<organism evidence="5 6">
    <name type="scientific">Verrucomicrobia subdivision 6 bacterium BACL9 MAG-120507-bin52</name>
    <dbReference type="NCBI Taxonomy" id="1655590"/>
    <lineage>
        <taxon>Bacteria</taxon>
        <taxon>Pseudomonadati</taxon>
        <taxon>Verrucomicrobiota</taxon>
        <taxon>Verrucomicrobiia</taxon>
        <taxon>Verrucomicrobiales</taxon>
        <taxon>Verrucomicrobia subdivision 6</taxon>
    </lineage>
</organism>
<dbReference type="PANTHER" id="PTHR10587">
    <property type="entry name" value="GLYCOSYL TRANSFERASE-RELATED"/>
    <property type="match status" value="1"/>
</dbReference>